<keyword evidence="1" id="KW-0472">Membrane</keyword>
<protein>
    <submittedName>
        <fullName evidence="2">Uncharacterized protein</fullName>
    </submittedName>
</protein>
<accession>A0A1H6G599</accession>
<keyword evidence="3" id="KW-1185">Reference proteome</keyword>
<evidence type="ECO:0000313" key="3">
    <source>
        <dbReference type="Proteomes" id="UP000199112"/>
    </source>
</evidence>
<name>A0A1H6G599_9EURY</name>
<gene>
    <name evidence="2" type="ORF">SAMN04487967_2941</name>
</gene>
<dbReference type="RefSeq" id="WP_175459760.1">
    <property type="nucleotide sequence ID" value="NZ_FNWL01000003.1"/>
</dbReference>
<dbReference type="AlphaFoldDB" id="A0A1H6G599"/>
<sequence>MTTPPYEPMLAFAGIAILLYLLGWWLWWVVLSDESVELEYSEDEGENEDEER</sequence>
<dbReference type="Proteomes" id="UP000199112">
    <property type="component" value="Unassembled WGS sequence"/>
</dbReference>
<keyword evidence="1" id="KW-0812">Transmembrane</keyword>
<evidence type="ECO:0000256" key="1">
    <source>
        <dbReference type="SAM" id="Phobius"/>
    </source>
</evidence>
<keyword evidence="1" id="KW-1133">Transmembrane helix</keyword>
<organism evidence="2 3">
    <name type="scientific">Natronorubrum sediminis</name>
    <dbReference type="NCBI Taxonomy" id="640943"/>
    <lineage>
        <taxon>Archaea</taxon>
        <taxon>Methanobacteriati</taxon>
        <taxon>Methanobacteriota</taxon>
        <taxon>Stenosarchaea group</taxon>
        <taxon>Halobacteria</taxon>
        <taxon>Halobacteriales</taxon>
        <taxon>Natrialbaceae</taxon>
        <taxon>Natronorubrum</taxon>
    </lineage>
</organism>
<reference evidence="3" key="1">
    <citation type="submission" date="2016-10" db="EMBL/GenBank/DDBJ databases">
        <authorList>
            <person name="Varghese N."/>
            <person name="Submissions S."/>
        </authorList>
    </citation>
    <scope>NUCLEOTIDE SEQUENCE [LARGE SCALE GENOMIC DNA]</scope>
    <source>
        <strain evidence="3">CGMCC 1.8981</strain>
    </source>
</reference>
<proteinExistence type="predicted"/>
<dbReference type="EMBL" id="FNWL01000003">
    <property type="protein sequence ID" value="SEH17045.1"/>
    <property type="molecule type" value="Genomic_DNA"/>
</dbReference>
<evidence type="ECO:0000313" key="2">
    <source>
        <dbReference type="EMBL" id="SEH17045.1"/>
    </source>
</evidence>
<feature type="transmembrane region" description="Helical" evidence="1">
    <location>
        <begin position="9"/>
        <end position="30"/>
    </location>
</feature>